<sequence>MAKEVNGYKIVRVKKQDGHEQLLSAMVHDPNWIVAYVPGIPTYPRGGSALFGFDSLAHAQQFVRLRNGRRMVQLWEARLGHPKLCKRLARWTYNYLRFWSGKRDNTFQAPVGTMACEFITLLKQVV</sequence>
<name>A0A0F9S4N4_9ZZZZ</name>
<organism evidence="1">
    <name type="scientific">marine sediment metagenome</name>
    <dbReference type="NCBI Taxonomy" id="412755"/>
    <lineage>
        <taxon>unclassified sequences</taxon>
        <taxon>metagenomes</taxon>
        <taxon>ecological metagenomes</taxon>
    </lineage>
</organism>
<gene>
    <name evidence="1" type="ORF">LCGC14_0896610</name>
</gene>
<dbReference type="AlphaFoldDB" id="A0A0F9S4N4"/>
<accession>A0A0F9S4N4</accession>
<protein>
    <submittedName>
        <fullName evidence="1">Uncharacterized protein</fullName>
    </submittedName>
</protein>
<comment type="caution">
    <text evidence="1">The sequence shown here is derived from an EMBL/GenBank/DDBJ whole genome shotgun (WGS) entry which is preliminary data.</text>
</comment>
<proteinExistence type="predicted"/>
<evidence type="ECO:0000313" key="1">
    <source>
        <dbReference type="EMBL" id="KKN24268.1"/>
    </source>
</evidence>
<reference evidence="1" key="1">
    <citation type="journal article" date="2015" name="Nature">
        <title>Complex archaea that bridge the gap between prokaryotes and eukaryotes.</title>
        <authorList>
            <person name="Spang A."/>
            <person name="Saw J.H."/>
            <person name="Jorgensen S.L."/>
            <person name="Zaremba-Niedzwiedzka K."/>
            <person name="Martijn J."/>
            <person name="Lind A.E."/>
            <person name="van Eijk R."/>
            <person name="Schleper C."/>
            <person name="Guy L."/>
            <person name="Ettema T.J."/>
        </authorList>
    </citation>
    <scope>NUCLEOTIDE SEQUENCE</scope>
</reference>
<dbReference type="EMBL" id="LAZR01002896">
    <property type="protein sequence ID" value="KKN24268.1"/>
    <property type="molecule type" value="Genomic_DNA"/>
</dbReference>